<keyword evidence="2" id="KW-1133">Transmembrane helix</keyword>
<comment type="caution">
    <text evidence="3">The sequence shown here is derived from an EMBL/GenBank/DDBJ whole genome shotgun (WGS) entry which is preliminary data.</text>
</comment>
<name>A0A5C8I9Q9_9MICO</name>
<feature type="region of interest" description="Disordered" evidence="1">
    <location>
        <begin position="40"/>
        <end position="76"/>
    </location>
</feature>
<evidence type="ECO:0000256" key="2">
    <source>
        <dbReference type="SAM" id="Phobius"/>
    </source>
</evidence>
<accession>A0A5C8I9Q9</accession>
<keyword evidence="4" id="KW-1185">Reference proteome</keyword>
<keyword evidence="2" id="KW-0472">Membrane</keyword>
<feature type="transmembrane region" description="Helical" evidence="2">
    <location>
        <begin position="17"/>
        <end position="38"/>
    </location>
</feature>
<gene>
    <name evidence="3" type="ORF">FVP74_01605</name>
</gene>
<evidence type="ECO:0000256" key="1">
    <source>
        <dbReference type="SAM" id="MobiDB-lite"/>
    </source>
</evidence>
<dbReference type="RefSeq" id="WP_147049929.1">
    <property type="nucleotide sequence ID" value="NZ_BKAH01000003.1"/>
</dbReference>
<feature type="compositionally biased region" description="Low complexity" evidence="1">
    <location>
        <begin position="47"/>
        <end position="59"/>
    </location>
</feature>
<dbReference type="EMBL" id="VRSX01000001">
    <property type="protein sequence ID" value="TXK15143.1"/>
    <property type="molecule type" value="Genomic_DNA"/>
</dbReference>
<evidence type="ECO:0000313" key="4">
    <source>
        <dbReference type="Proteomes" id="UP000321949"/>
    </source>
</evidence>
<sequence length="248" mass="25873">MTEPHSPDGERRDRTPIVLGIIAGILAVVVGVTLTIALTRGGPSQGAPSPSTPAQTTAPEQDPAPSAEPTDPAEEPAGVQLAATGFALVDDSGAETFGYGWSDPSAPAVAALTEAFGAAPEQRTEKGDGTHYPDYTVYQWRGFALYDMVPIDGGTPREEYTQPSWARVTANTVGEVAVTGEFGIEIGTTVDAVRAAGPDAEVDRNGVTRYVFAADRSSMAGGVPSYSMMADTDGTAVTAILYYFYAEF</sequence>
<protein>
    <submittedName>
        <fullName evidence="3">Uncharacterized protein</fullName>
    </submittedName>
</protein>
<reference evidence="3 4" key="1">
    <citation type="submission" date="2019-08" db="EMBL/GenBank/DDBJ databases">
        <authorList>
            <person name="Dong K."/>
        </authorList>
    </citation>
    <scope>NUCLEOTIDE SEQUENCE [LARGE SCALE GENOMIC DNA]</scope>
    <source>
        <strain evidence="3 4">K-1</strain>
    </source>
</reference>
<dbReference type="Proteomes" id="UP000321949">
    <property type="component" value="Unassembled WGS sequence"/>
</dbReference>
<dbReference type="AlphaFoldDB" id="A0A5C8I9Q9"/>
<proteinExistence type="predicted"/>
<keyword evidence="2" id="KW-0812">Transmembrane</keyword>
<evidence type="ECO:0000313" key="3">
    <source>
        <dbReference type="EMBL" id="TXK15143.1"/>
    </source>
</evidence>
<dbReference type="OrthoDB" id="5125229at2"/>
<organism evidence="3 4">
    <name type="scientific">Microbacterium saccharophilum</name>
    <dbReference type="NCBI Taxonomy" id="1213358"/>
    <lineage>
        <taxon>Bacteria</taxon>
        <taxon>Bacillati</taxon>
        <taxon>Actinomycetota</taxon>
        <taxon>Actinomycetes</taxon>
        <taxon>Micrococcales</taxon>
        <taxon>Microbacteriaceae</taxon>
        <taxon>Microbacterium</taxon>
    </lineage>
</organism>